<proteinExistence type="predicted"/>
<sequence length="63" mass="7098">MDLNQLLHQHQVAVIRAAAAPVQNLGSRFDLVSHYERRIARLRNQLGAAQYPSWLKMGATLSD</sequence>
<accession>A0ABV3RG24</accession>
<protein>
    <submittedName>
        <fullName evidence="1">Uncharacterized protein</fullName>
    </submittedName>
</protein>
<dbReference type="RefSeq" id="WP_367774490.1">
    <property type="nucleotide sequence ID" value="NZ_JBFNXR010000050.1"/>
</dbReference>
<organism evidence="1 2">
    <name type="scientific">Novosphingobium rhizovicinum</name>
    <dbReference type="NCBI Taxonomy" id="3228928"/>
    <lineage>
        <taxon>Bacteria</taxon>
        <taxon>Pseudomonadati</taxon>
        <taxon>Pseudomonadota</taxon>
        <taxon>Alphaproteobacteria</taxon>
        <taxon>Sphingomonadales</taxon>
        <taxon>Sphingomonadaceae</taxon>
        <taxon>Novosphingobium</taxon>
    </lineage>
</organism>
<gene>
    <name evidence="1" type="ORF">ABUH87_13640</name>
</gene>
<reference evidence="1 2" key="1">
    <citation type="submission" date="2024-06" db="EMBL/GenBank/DDBJ databases">
        <title>Novosphingobium rhizovicinus M1R2S20.</title>
        <authorList>
            <person name="Sun J.-Q."/>
        </authorList>
    </citation>
    <scope>NUCLEOTIDE SEQUENCE [LARGE SCALE GENOMIC DNA]</scope>
    <source>
        <strain evidence="1 2">M1R2S20</strain>
    </source>
</reference>
<evidence type="ECO:0000313" key="2">
    <source>
        <dbReference type="Proteomes" id="UP001556118"/>
    </source>
</evidence>
<name>A0ABV3RG24_9SPHN</name>
<dbReference type="Proteomes" id="UP001556118">
    <property type="component" value="Unassembled WGS sequence"/>
</dbReference>
<dbReference type="EMBL" id="JBFNXR010000050">
    <property type="protein sequence ID" value="MEW9856179.1"/>
    <property type="molecule type" value="Genomic_DNA"/>
</dbReference>
<comment type="caution">
    <text evidence="1">The sequence shown here is derived from an EMBL/GenBank/DDBJ whole genome shotgun (WGS) entry which is preliminary data.</text>
</comment>
<keyword evidence="2" id="KW-1185">Reference proteome</keyword>
<evidence type="ECO:0000313" key="1">
    <source>
        <dbReference type="EMBL" id="MEW9856179.1"/>
    </source>
</evidence>